<dbReference type="InterPro" id="IPR058705">
    <property type="entry name" value="A_ENA"/>
</dbReference>
<dbReference type="AlphaFoldDB" id="A0A1I6TV78"/>
<accession>A0A1I6TV78</accession>
<gene>
    <name evidence="1" type="ORF">HMI01_24350</name>
    <name evidence="2" type="ORF">SAMN05421668_11838</name>
</gene>
<reference evidence="2 3" key="1">
    <citation type="submission" date="2016-10" db="EMBL/GenBank/DDBJ databases">
        <authorList>
            <person name="de Groot N.N."/>
        </authorList>
    </citation>
    <scope>NUCLEOTIDE SEQUENCE [LARGE SCALE GENOMIC DNA]</scope>
    <source>
        <strain evidence="2 3">DSM 17074</strain>
    </source>
</reference>
<sequence length="99" mass="11477">MEKDAQCHRDTKLLKTKRHLLNSIAKEEKALGRLLNAQAKQLEHIKPCSKTTQLTETTTQLVETVLMKEWLLLRKLEHVLTIESKNKQNDSPPCLFDDQ</sequence>
<dbReference type="EMBL" id="FPAI01000018">
    <property type="protein sequence ID" value="SFS93132.1"/>
    <property type="molecule type" value="Genomic_DNA"/>
</dbReference>
<dbReference type="STRING" id="306541.SAMN05421668_11838"/>
<evidence type="ECO:0000313" key="1">
    <source>
        <dbReference type="EMBL" id="GEM05447.1"/>
    </source>
</evidence>
<evidence type="ECO:0000313" key="3">
    <source>
        <dbReference type="Proteomes" id="UP000199139"/>
    </source>
</evidence>
<reference evidence="1 4" key="2">
    <citation type="submission" date="2019-07" db="EMBL/GenBank/DDBJ databases">
        <title>Whole genome shotgun sequence of Halolactibacillus miurensis NBRC 100873.</title>
        <authorList>
            <person name="Hosoyama A."/>
            <person name="Uohara A."/>
            <person name="Ohji S."/>
            <person name="Ichikawa N."/>
        </authorList>
    </citation>
    <scope>NUCLEOTIDE SEQUENCE [LARGE SCALE GENOMIC DNA]</scope>
    <source>
        <strain evidence="1 4">NBRC 100873</strain>
    </source>
</reference>
<dbReference type="RefSeq" id="WP_062322247.1">
    <property type="nucleotide sequence ID" value="NZ_BJWJ01000034.1"/>
</dbReference>
<evidence type="ECO:0000313" key="2">
    <source>
        <dbReference type="EMBL" id="SFS93132.1"/>
    </source>
</evidence>
<keyword evidence="4" id="KW-1185">Reference proteome</keyword>
<name>A0A1I6TV78_9BACI</name>
<dbReference type="OrthoDB" id="2939962at2"/>
<dbReference type="EMBL" id="BJWJ01000034">
    <property type="protein sequence ID" value="GEM05447.1"/>
    <property type="molecule type" value="Genomic_DNA"/>
</dbReference>
<evidence type="ECO:0000313" key="4">
    <source>
        <dbReference type="Proteomes" id="UP000321773"/>
    </source>
</evidence>
<dbReference type="Pfam" id="PF26595">
    <property type="entry name" value="A_ENA"/>
    <property type="match status" value="1"/>
</dbReference>
<proteinExistence type="predicted"/>
<organism evidence="2 3">
    <name type="scientific">Halolactibacillus miurensis</name>
    <dbReference type="NCBI Taxonomy" id="306541"/>
    <lineage>
        <taxon>Bacteria</taxon>
        <taxon>Bacillati</taxon>
        <taxon>Bacillota</taxon>
        <taxon>Bacilli</taxon>
        <taxon>Bacillales</taxon>
        <taxon>Bacillaceae</taxon>
        <taxon>Halolactibacillus</taxon>
    </lineage>
</organism>
<dbReference type="Proteomes" id="UP000199139">
    <property type="component" value="Unassembled WGS sequence"/>
</dbReference>
<dbReference type="Proteomes" id="UP000321773">
    <property type="component" value="Unassembled WGS sequence"/>
</dbReference>
<protein>
    <submittedName>
        <fullName evidence="2">Uncharacterized protein</fullName>
    </submittedName>
</protein>